<dbReference type="RefSeq" id="WP_121210470.1">
    <property type="nucleotide sequence ID" value="NZ_RBIM01000003.1"/>
</dbReference>
<dbReference type="Pfam" id="PF00486">
    <property type="entry name" value="Trans_reg_C"/>
    <property type="match status" value="1"/>
</dbReference>
<dbReference type="EMBL" id="RBIM01000003">
    <property type="protein sequence ID" value="RKR00076.1"/>
    <property type="molecule type" value="Genomic_DNA"/>
</dbReference>
<feature type="transmembrane region" description="Helical" evidence="3">
    <location>
        <begin position="137"/>
        <end position="156"/>
    </location>
</feature>
<feature type="DNA-binding region" description="OmpR/PhoB-type" evidence="2">
    <location>
        <begin position="12"/>
        <end position="105"/>
    </location>
</feature>
<dbReference type="Gene3D" id="1.10.10.10">
    <property type="entry name" value="Winged helix-like DNA-binding domain superfamily/Winged helix DNA-binding domain"/>
    <property type="match status" value="1"/>
</dbReference>
<dbReference type="GO" id="GO:0003677">
    <property type="term" value="F:DNA binding"/>
    <property type="evidence" value="ECO:0007669"/>
    <property type="project" value="UniProtKB-UniRule"/>
</dbReference>
<dbReference type="InterPro" id="IPR016032">
    <property type="entry name" value="Sig_transdc_resp-reg_C-effctor"/>
</dbReference>
<protein>
    <submittedName>
        <fullName evidence="5">Transcriptional regulator</fullName>
    </submittedName>
</protein>
<dbReference type="InterPro" id="IPR036388">
    <property type="entry name" value="WH-like_DNA-bd_sf"/>
</dbReference>
<evidence type="ECO:0000313" key="5">
    <source>
        <dbReference type="EMBL" id="RKR00076.1"/>
    </source>
</evidence>
<dbReference type="GO" id="GO:0006355">
    <property type="term" value="P:regulation of DNA-templated transcription"/>
    <property type="evidence" value="ECO:0007669"/>
    <property type="project" value="InterPro"/>
</dbReference>
<evidence type="ECO:0000259" key="4">
    <source>
        <dbReference type="PROSITE" id="PS51755"/>
    </source>
</evidence>
<comment type="caution">
    <text evidence="5">The sequence shown here is derived from an EMBL/GenBank/DDBJ whole genome shotgun (WGS) entry which is preliminary data.</text>
</comment>
<evidence type="ECO:0000256" key="2">
    <source>
        <dbReference type="PROSITE-ProRule" id="PRU01091"/>
    </source>
</evidence>
<keyword evidence="3" id="KW-1133">Transmembrane helix</keyword>
<sequence>MTHSSHSADLAVTRFRIGAAHCDLLACELVRDGQTHRLEPRLAGVLHLLARRGVSPVTRDEFLDTVWEEDGSDEALNQAISRLRRLLGDASLIRTLPRIGYSLTAPVEAAGALPVPPPAIWVRDGVQGALRIVKRPFIGGFLAGAIASALVASALWPRTIEREFEILTTGPMEAALTVPDAAE</sequence>
<dbReference type="AlphaFoldDB" id="A0A495DEV8"/>
<organism evidence="5 6">
    <name type="scientific">Maricaulis maris</name>
    <dbReference type="NCBI Taxonomy" id="74318"/>
    <lineage>
        <taxon>Bacteria</taxon>
        <taxon>Pseudomonadati</taxon>
        <taxon>Pseudomonadota</taxon>
        <taxon>Alphaproteobacteria</taxon>
        <taxon>Maricaulales</taxon>
        <taxon>Maricaulaceae</taxon>
        <taxon>Maricaulis</taxon>
    </lineage>
</organism>
<evidence type="ECO:0000256" key="1">
    <source>
        <dbReference type="ARBA" id="ARBA00023125"/>
    </source>
</evidence>
<gene>
    <name evidence="5" type="ORF">C7435_1274</name>
</gene>
<keyword evidence="1 2" id="KW-0238">DNA-binding</keyword>
<reference evidence="5 6" key="1">
    <citation type="submission" date="2018-10" db="EMBL/GenBank/DDBJ databases">
        <title>Genomic Encyclopedia of Type Strains, Phase IV (KMG-IV): sequencing the most valuable type-strain genomes for metagenomic binning, comparative biology and taxonomic classification.</title>
        <authorList>
            <person name="Goeker M."/>
        </authorList>
    </citation>
    <scope>NUCLEOTIDE SEQUENCE [LARGE SCALE GENOMIC DNA]</scope>
    <source>
        <strain evidence="5 6">DSM 4734</strain>
    </source>
</reference>
<dbReference type="PROSITE" id="PS51755">
    <property type="entry name" value="OMPR_PHOB"/>
    <property type="match status" value="1"/>
</dbReference>
<proteinExistence type="predicted"/>
<accession>A0A495DEV8</accession>
<keyword evidence="3" id="KW-0472">Membrane</keyword>
<dbReference type="SUPFAM" id="SSF46894">
    <property type="entry name" value="C-terminal effector domain of the bipartite response regulators"/>
    <property type="match status" value="1"/>
</dbReference>
<keyword evidence="3" id="KW-0812">Transmembrane</keyword>
<feature type="domain" description="OmpR/PhoB-type" evidence="4">
    <location>
        <begin position="12"/>
        <end position="105"/>
    </location>
</feature>
<evidence type="ECO:0000256" key="3">
    <source>
        <dbReference type="SAM" id="Phobius"/>
    </source>
</evidence>
<dbReference type="CDD" id="cd00383">
    <property type="entry name" value="trans_reg_C"/>
    <property type="match status" value="1"/>
</dbReference>
<dbReference type="GO" id="GO:0000160">
    <property type="term" value="P:phosphorelay signal transduction system"/>
    <property type="evidence" value="ECO:0007669"/>
    <property type="project" value="InterPro"/>
</dbReference>
<evidence type="ECO:0000313" key="6">
    <source>
        <dbReference type="Proteomes" id="UP000273675"/>
    </source>
</evidence>
<dbReference type="OrthoDB" id="54411at2"/>
<dbReference type="InterPro" id="IPR001867">
    <property type="entry name" value="OmpR/PhoB-type_DNA-bd"/>
</dbReference>
<dbReference type="Proteomes" id="UP000273675">
    <property type="component" value="Unassembled WGS sequence"/>
</dbReference>
<dbReference type="SMART" id="SM00862">
    <property type="entry name" value="Trans_reg_C"/>
    <property type="match status" value="1"/>
</dbReference>
<name>A0A495DEV8_9PROT</name>